<dbReference type="AlphaFoldDB" id="B9TBK4"/>
<dbReference type="SUPFAM" id="SSF50475">
    <property type="entry name" value="FMN-binding split barrel"/>
    <property type="match status" value="1"/>
</dbReference>
<gene>
    <name evidence="2" type="ORF">RCOM_0387010</name>
</gene>
<sequence>MVATVDAKGQPNIGPKRSMRLWDDKTFIYNENTDGQTRINIEDNGKIEIAFVDRERLLGYRFVGTAEIQTEGAYYEAAKKWAQGRMGVPKAVGIIHVERIFNLQSGANAGKEINSESN</sequence>
<dbReference type="InterPro" id="IPR011576">
    <property type="entry name" value="Pyridox_Oxase_N"/>
</dbReference>
<accession>B9TBK4</accession>
<dbReference type="Pfam" id="PF01243">
    <property type="entry name" value="PNPOx_N"/>
    <property type="match status" value="1"/>
</dbReference>
<proteinExistence type="predicted"/>
<dbReference type="Proteomes" id="UP000008311">
    <property type="component" value="Unassembled WGS sequence"/>
</dbReference>
<organism evidence="2 3">
    <name type="scientific">Ricinus communis</name>
    <name type="common">Castor bean</name>
    <dbReference type="NCBI Taxonomy" id="3988"/>
    <lineage>
        <taxon>Eukaryota</taxon>
        <taxon>Viridiplantae</taxon>
        <taxon>Streptophyta</taxon>
        <taxon>Embryophyta</taxon>
        <taxon>Tracheophyta</taxon>
        <taxon>Spermatophyta</taxon>
        <taxon>Magnoliopsida</taxon>
        <taxon>eudicotyledons</taxon>
        <taxon>Gunneridae</taxon>
        <taxon>Pentapetalae</taxon>
        <taxon>rosids</taxon>
        <taxon>fabids</taxon>
        <taxon>Malpighiales</taxon>
        <taxon>Euphorbiaceae</taxon>
        <taxon>Acalyphoideae</taxon>
        <taxon>Acalypheae</taxon>
        <taxon>Ricinus</taxon>
    </lineage>
</organism>
<evidence type="ECO:0000259" key="1">
    <source>
        <dbReference type="Pfam" id="PF01243"/>
    </source>
</evidence>
<protein>
    <recommendedName>
        <fullName evidence="1">Pyridoxamine 5'-phosphate oxidase N-terminal domain-containing protein</fullName>
    </recommendedName>
</protein>
<evidence type="ECO:0000313" key="3">
    <source>
        <dbReference type="Proteomes" id="UP000008311"/>
    </source>
</evidence>
<dbReference type="PANTHER" id="PTHR40660">
    <property type="entry name" value="5'-PHOSPHATE OXIDASE PUTATIVE DOMAIN-CONTAINING PROTEIN-RELATED"/>
    <property type="match status" value="1"/>
</dbReference>
<name>B9TBK4_RICCO</name>
<dbReference type="PANTHER" id="PTHR40660:SF1">
    <property type="entry name" value="5'-PHOSPHATE OXIDASE PUTATIVE DOMAIN-CONTAINING PROTEIN-RELATED"/>
    <property type="match status" value="1"/>
</dbReference>
<dbReference type="InterPro" id="IPR012349">
    <property type="entry name" value="Split_barrel_FMN-bd"/>
</dbReference>
<feature type="domain" description="Pyridoxamine 5'-phosphate oxidase N-terminal" evidence="1">
    <location>
        <begin position="1"/>
        <end position="102"/>
    </location>
</feature>
<dbReference type="EMBL" id="EQ976556">
    <property type="protein sequence ID" value="EEF26759.1"/>
    <property type="molecule type" value="Genomic_DNA"/>
</dbReference>
<evidence type="ECO:0000313" key="2">
    <source>
        <dbReference type="EMBL" id="EEF26759.1"/>
    </source>
</evidence>
<dbReference type="InParanoid" id="B9TBK4"/>
<reference evidence="3" key="1">
    <citation type="journal article" date="2010" name="Nat. Biotechnol.">
        <title>Draft genome sequence of the oilseed species Ricinus communis.</title>
        <authorList>
            <person name="Chan A.P."/>
            <person name="Crabtree J."/>
            <person name="Zhao Q."/>
            <person name="Lorenzi H."/>
            <person name="Orvis J."/>
            <person name="Puiu D."/>
            <person name="Melake-Berhan A."/>
            <person name="Jones K.M."/>
            <person name="Redman J."/>
            <person name="Chen G."/>
            <person name="Cahoon E.B."/>
            <person name="Gedil M."/>
            <person name="Stanke M."/>
            <person name="Haas B.J."/>
            <person name="Wortman J.R."/>
            <person name="Fraser-Liggett C.M."/>
            <person name="Ravel J."/>
            <person name="Rabinowicz P.D."/>
        </authorList>
    </citation>
    <scope>NUCLEOTIDE SEQUENCE [LARGE SCALE GENOMIC DNA]</scope>
    <source>
        <strain evidence="3">cv. Hale</strain>
    </source>
</reference>
<keyword evidence="3" id="KW-1185">Reference proteome</keyword>
<dbReference type="Gene3D" id="2.30.110.10">
    <property type="entry name" value="Electron Transport, Fmn-binding Protein, Chain A"/>
    <property type="match status" value="1"/>
</dbReference>